<name>D1A248_THECD</name>
<reference evidence="3 4" key="1">
    <citation type="journal article" date="2011" name="Stand. Genomic Sci.">
        <title>Complete genome sequence of Thermomonospora curvata type strain (B9).</title>
        <authorList>
            <person name="Chertkov O."/>
            <person name="Sikorski J."/>
            <person name="Nolan M."/>
            <person name="Lapidus A."/>
            <person name="Lucas S."/>
            <person name="Del Rio T.G."/>
            <person name="Tice H."/>
            <person name="Cheng J.F."/>
            <person name="Goodwin L."/>
            <person name="Pitluck S."/>
            <person name="Liolios K."/>
            <person name="Ivanova N."/>
            <person name="Mavromatis K."/>
            <person name="Mikhailova N."/>
            <person name="Ovchinnikova G."/>
            <person name="Pati A."/>
            <person name="Chen A."/>
            <person name="Palaniappan K."/>
            <person name="Djao O.D."/>
            <person name="Land M."/>
            <person name="Hauser L."/>
            <person name="Chang Y.J."/>
            <person name="Jeffries C.D."/>
            <person name="Brettin T."/>
            <person name="Han C."/>
            <person name="Detter J.C."/>
            <person name="Rohde M."/>
            <person name="Goker M."/>
            <person name="Woyke T."/>
            <person name="Bristow J."/>
            <person name="Eisen J.A."/>
            <person name="Markowitz V."/>
            <person name="Hugenholtz P."/>
            <person name="Klenk H.P."/>
            <person name="Kyrpides N.C."/>
        </authorList>
    </citation>
    <scope>NUCLEOTIDE SEQUENCE [LARGE SCALE GENOMIC DNA]</scope>
    <source>
        <strain evidence="4">ATCC 19995 / DSM 43183 / JCM 3096 / KCTC 9072 / NBRC 15933 / NCIMB 10081 / Henssen B9</strain>
    </source>
</reference>
<dbReference type="RefSeq" id="WP_012854484.1">
    <property type="nucleotide sequence ID" value="NC_013510.1"/>
</dbReference>
<dbReference type="EMBL" id="CP001738">
    <property type="protein sequence ID" value="ACY99701.1"/>
    <property type="molecule type" value="Genomic_DNA"/>
</dbReference>
<sequence>MPRRPTRLCKAAGPAVVLLAACLLTHSSAAGPAGPVTVDEETKQQLTAAARTMLERRTEALVQRSRTRPLPSEVLGVRIAPELARRQQEALRRLKTRNRAPLPGGPPFTAARTRLEEATVVHEGDRITLEATEYTEVEYATPAGERAMTQRVRRRFEFATEGGRITLVGEQVVDPDADPINDPGDYPPPPLPPQAPQPAAPESVG</sequence>
<feature type="chain" id="PRO_5003019432" evidence="2">
    <location>
        <begin position="30"/>
        <end position="205"/>
    </location>
</feature>
<feature type="region of interest" description="Disordered" evidence="1">
    <location>
        <begin position="169"/>
        <end position="205"/>
    </location>
</feature>
<dbReference type="HOGENOM" id="CLU_1336986_0_0_11"/>
<evidence type="ECO:0000256" key="2">
    <source>
        <dbReference type="SAM" id="SignalP"/>
    </source>
</evidence>
<proteinExistence type="predicted"/>
<protein>
    <submittedName>
        <fullName evidence="3">Uncharacterized protein</fullName>
    </submittedName>
</protein>
<evidence type="ECO:0000313" key="4">
    <source>
        <dbReference type="Proteomes" id="UP000001918"/>
    </source>
</evidence>
<dbReference type="Proteomes" id="UP000001918">
    <property type="component" value="Chromosome"/>
</dbReference>
<gene>
    <name evidence="3" type="ordered locus">Tcur_4174</name>
</gene>
<dbReference type="AlphaFoldDB" id="D1A248"/>
<keyword evidence="2" id="KW-0732">Signal</keyword>
<evidence type="ECO:0000256" key="1">
    <source>
        <dbReference type="SAM" id="MobiDB-lite"/>
    </source>
</evidence>
<dbReference type="PROSITE" id="PS51257">
    <property type="entry name" value="PROKAR_LIPOPROTEIN"/>
    <property type="match status" value="1"/>
</dbReference>
<dbReference type="KEGG" id="tcu:Tcur_4174"/>
<evidence type="ECO:0000313" key="3">
    <source>
        <dbReference type="EMBL" id="ACY99701.1"/>
    </source>
</evidence>
<accession>D1A248</accession>
<feature type="compositionally biased region" description="Pro residues" evidence="1">
    <location>
        <begin position="185"/>
        <end position="199"/>
    </location>
</feature>
<keyword evidence="4" id="KW-1185">Reference proteome</keyword>
<organism evidence="3 4">
    <name type="scientific">Thermomonospora curvata (strain ATCC 19995 / DSM 43183 / JCM 3096 / KCTC 9072 / NBRC 15933 / NCIMB 10081 / Henssen B9)</name>
    <dbReference type="NCBI Taxonomy" id="471852"/>
    <lineage>
        <taxon>Bacteria</taxon>
        <taxon>Bacillati</taxon>
        <taxon>Actinomycetota</taxon>
        <taxon>Actinomycetes</taxon>
        <taxon>Streptosporangiales</taxon>
        <taxon>Thermomonosporaceae</taxon>
        <taxon>Thermomonospora</taxon>
    </lineage>
</organism>
<feature type="signal peptide" evidence="2">
    <location>
        <begin position="1"/>
        <end position="29"/>
    </location>
</feature>